<accession>A0A8H6HBK9</accession>
<sequence length="220" mass="23964">MCDPMADISLDVIADGILLGTRIPWGSIGDSTKNGACCGSRMEGTVANALTTMVPAANLSQLHGTAASMMKAAISSILDEICNATSVSRGMPSVIPPSLTSTMQLRAPARSCRGVILLSSVHRRSGEIRWPLGSASAHKFKVLSWNREGDREKSREGERRQKDGWYPSRTGQRDSEGDRGAERKEKVRRIERTWAGAFNKELEWAERGRYIAGGVEVNTC</sequence>
<name>A0A8H6HBK9_9AGAR</name>
<feature type="compositionally biased region" description="Basic and acidic residues" evidence="1">
    <location>
        <begin position="171"/>
        <end position="186"/>
    </location>
</feature>
<evidence type="ECO:0000313" key="2">
    <source>
        <dbReference type="EMBL" id="KAF6744060.1"/>
    </source>
</evidence>
<gene>
    <name evidence="2" type="ORF">DFP72DRAFT_1095694</name>
</gene>
<evidence type="ECO:0000256" key="1">
    <source>
        <dbReference type="SAM" id="MobiDB-lite"/>
    </source>
</evidence>
<protein>
    <submittedName>
        <fullName evidence="2">Uncharacterized protein</fullName>
    </submittedName>
</protein>
<comment type="caution">
    <text evidence="2">The sequence shown here is derived from an EMBL/GenBank/DDBJ whole genome shotgun (WGS) entry which is preliminary data.</text>
</comment>
<evidence type="ECO:0000313" key="3">
    <source>
        <dbReference type="Proteomes" id="UP000521943"/>
    </source>
</evidence>
<dbReference type="AlphaFoldDB" id="A0A8H6HBK9"/>
<dbReference type="EMBL" id="JACGCI010000127">
    <property type="protein sequence ID" value="KAF6744060.1"/>
    <property type="molecule type" value="Genomic_DNA"/>
</dbReference>
<keyword evidence="3" id="KW-1185">Reference proteome</keyword>
<organism evidence="2 3">
    <name type="scientific">Ephemerocybe angulata</name>
    <dbReference type="NCBI Taxonomy" id="980116"/>
    <lineage>
        <taxon>Eukaryota</taxon>
        <taxon>Fungi</taxon>
        <taxon>Dikarya</taxon>
        <taxon>Basidiomycota</taxon>
        <taxon>Agaricomycotina</taxon>
        <taxon>Agaricomycetes</taxon>
        <taxon>Agaricomycetidae</taxon>
        <taxon>Agaricales</taxon>
        <taxon>Agaricineae</taxon>
        <taxon>Psathyrellaceae</taxon>
        <taxon>Ephemerocybe</taxon>
    </lineage>
</organism>
<proteinExistence type="predicted"/>
<dbReference type="Proteomes" id="UP000521943">
    <property type="component" value="Unassembled WGS sequence"/>
</dbReference>
<feature type="compositionally biased region" description="Basic and acidic residues" evidence="1">
    <location>
        <begin position="147"/>
        <end position="163"/>
    </location>
</feature>
<feature type="region of interest" description="Disordered" evidence="1">
    <location>
        <begin position="146"/>
        <end position="186"/>
    </location>
</feature>
<reference evidence="2 3" key="1">
    <citation type="submission" date="2020-07" db="EMBL/GenBank/DDBJ databases">
        <title>Comparative genomics of pyrophilous fungi reveals a link between fire events and developmental genes.</title>
        <authorList>
            <consortium name="DOE Joint Genome Institute"/>
            <person name="Steindorff A.S."/>
            <person name="Carver A."/>
            <person name="Calhoun S."/>
            <person name="Stillman K."/>
            <person name="Liu H."/>
            <person name="Lipzen A."/>
            <person name="Pangilinan J."/>
            <person name="Labutti K."/>
            <person name="Bruns T.D."/>
            <person name="Grigoriev I.V."/>
        </authorList>
    </citation>
    <scope>NUCLEOTIDE SEQUENCE [LARGE SCALE GENOMIC DNA]</scope>
    <source>
        <strain evidence="2 3">CBS 144469</strain>
    </source>
</reference>